<evidence type="ECO:0008006" key="4">
    <source>
        <dbReference type="Google" id="ProtNLM"/>
    </source>
</evidence>
<name>A0A6P0U876_9FLAO</name>
<sequence length="266" mass="30195">MWKTSWLCISVFLICQAMCGQSLFNTQLRGQIRFENKGVPDVHIMNTSAGRATISDEEGFFSVEASPGDTLLFSAVQYQRKSLVISASVLESRFVYVNLEEFVNELDEVVVRPYNLSGDLIRDMQNMKTDPVVTASTLGLPNANVKPMMQSERLLKEASIGPFQLGMITAIPFNPLINMITGRTKMLKKRVARDRKYLLTQEVRKYYPDSIFVSRMGIPADRIDDFMYYCEVDSTFDSIVSSEDHIAILNLLLIKSKAYKENNQLD</sequence>
<dbReference type="SUPFAM" id="SSF49464">
    <property type="entry name" value="Carboxypeptidase regulatory domain-like"/>
    <property type="match status" value="1"/>
</dbReference>
<evidence type="ECO:0000256" key="1">
    <source>
        <dbReference type="SAM" id="SignalP"/>
    </source>
</evidence>
<dbReference type="InterPro" id="IPR008969">
    <property type="entry name" value="CarboxyPept-like_regulatory"/>
</dbReference>
<comment type="caution">
    <text evidence="2">The sequence shown here is derived from an EMBL/GenBank/DDBJ whole genome shotgun (WGS) entry which is preliminary data.</text>
</comment>
<dbReference type="Pfam" id="PF13715">
    <property type="entry name" value="CarbopepD_reg_2"/>
    <property type="match status" value="1"/>
</dbReference>
<accession>A0A6P0U876</accession>
<protein>
    <recommendedName>
        <fullName evidence="4">Carboxypeptidase-like regulatory domain-containing protein</fullName>
    </recommendedName>
</protein>
<keyword evidence="3" id="KW-1185">Reference proteome</keyword>
<evidence type="ECO:0000313" key="2">
    <source>
        <dbReference type="EMBL" id="NER09284.1"/>
    </source>
</evidence>
<proteinExistence type="predicted"/>
<gene>
    <name evidence="2" type="ORF">GWK09_02045</name>
</gene>
<keyword evidence="1" id="KW-0732">Signal</keyword>
<dbReference type="RefSeq" id="WP_163691345.1">
    <property type="nucleotide sequence ID" value="NZ_FXTW01000001.1"/>
</dbReference>
<reference evidence="2 3" key="1">
    <citation type="submission" date="2020-01" db="EMBL/GenBank/DDBJ databases">
        <title>Muriicola jejuensis KCTC 22299.</title>
        <authorList>
            <person name="Wang G."/>
        </authorList>
    </citation>
    <scope>NUCLEOTIDE SEQUENCE [LARGE SCALE GENOMIC DNA]</scope>
    <source>
        <strain evidence="2 3">KCTC 22299</strain>
    </source>
</reference>
<dbReference type="AlphaFoldDB" id="A0A6P0U876"/>
<evidence type="ECO:0000313" key="3">
    <source>
        <dbReference type="Proteomes" id="UP000468443"/>
    </source>
</evidence>
<dbReference type="EMBL" id="JAABOP010000001">
    <property type="protein sequence ID" value="NER09284.1"/>
    <property type="molecule type" value="Genomic_DNA"/>
</dbReference>
<dbReference type="Proteomes" id="UP000468443">
    <property type="component" value="Unassembled WGS sequence"/>
</dbReference>
<organism evidence="2 3">
    <name type="scientific">Muriicola jejuensis</name>
    <dbReference type="NCBI Taxonomy" id="504488"/>
    <lineage>
        <taxon>Bacteria</taxon>
        <taxon>Pseudomonadati</taxon>
        <taxon>Bacteroidota</taxon>
        <taxon>Flavobacteriia</taxon>
        <taxon>Flavobacteriales</taxon>
        <taxon>Flavobacteriaceae</taxon>
        <taxon>Muriicola</taxon>
    </lineage>
</organism>
<feature type="signal peptide" evidence="1">
    <location>
        <begin position="1"/>
        <end position="19"/>
    </location>
</feature>
<feature type="chain" id="PRO_5026895392" description="Carboxypeptidase-like regulatory domain-containing protein" evidence="1">
    <location>
        <begin position="20"/>
        <end position="266"/>
    </location>
</feature>